<organism evidence="1 2">
    <name type="scientific">Pyrococcus horikoshii (strain ATCC 700860 / DSM 12428 / JCM 9974 / NBRC 100139 / OT-3)</name>
    <dbReference type="NCBI Taxonomy" id="70601"/>
    <lineage>
        <taxon>Archaea</taxon>
        <taxon>Methanobacteriati</taxon>
        <taxon>Methanobacteriota</taxon>
        <taxon>Thermococci</taxon>
        <taxon>Thermococcales</taxon>
        <taxon>Thermococcaceae</taxon>
        <taxon>Pyrococcus</taxon>
    </lineage>
</organism>
<dbReference type="EMBL" id="BA000001">
    <property type="protein sequence ID" value="BAA30005.1"/>
    <property type="molecule type" value="Genomic_DNA"/>
</dbReference>
<dbReference type="KEGG" id="pho:PHS028"/>
<dbReference type="STRING" id="70601.gene:9377862"/>
<reference evidence="1 2" key="1">
    <citation type="journal article" date="1998" name="DNA Res.">
        <title>Complete sequence and gene organization of the genome of a hyper-thermophilic archaebacterium, Pyrococcus horikoshii OT3.</title>
        <authorList>
            <person name="Kawarabayasi Y."/>
            <person name="Sawada M."/>
            <person name="Horikawa H."/>
            <person name="Haikawa Y."/>
            <person name="Hino Y."/>
            <person name="Yamamoto S."/>
            <person name="Sekine M."/>
            <person name="Baba S."/>
            <person name="Kosugi H."/>
            <person name="Hosoyama A."/>
            <person name="Nagai Y."/>
            <person name="Sakai M."/>
            <person name="Ogura K."/>
            <person name="Otuka R."/>
            <person name="Nakazawa H."/>
            <person name="Takamiya M."/>
            <person name="Ohfuku Y."/>
            <person name="Funahashi T."/>
            <person name="Tanaka T."/>
            <person name="Kudoh Y."/>
            <person name="Yamazaki J."/>
            <person name="Kushida N."/>
            <person name="Oguchi A."/>
            <person name="Aoki K."/>
            <person name="Nakamura Y."/>
            <person name="Robb T.F."/>
            <person name="Horikoshi K."/>
            <person name="Masuchi Y."/>
            <person name="Shizuya H."/>
            <person name="Kikuchi H."/>
        </authorList>
    </citation>
    <scope>NUCLEOTIDE SEQUENCE [LARGE SCALE GENOMIC DNA]</scope>
    <source>
        <strain evidence="2">ATCC 700860 / DSM 12428 / JCM 9974 / NBRC 100139 / OT-3</strain>
    </source>
</reference>
<name>O73993_PYRHO</name>
<dbReference type="PROSITE" id="PS51257">
    <property type="entry name" value="PROKAR_LIPOPROTEIN"/>
    <property type="match status" value="1"/>
</dbReference>
<proteinExistence type="predicted"/>
<protein>
    <submittedName>
        <fullName evidence="1">Uncharacterized protein</fullName>
    </submittedName>
</protein>
<accession>O73993</accession>
<gene>
    <name evidence="1" type="ORF">PHS028</name>
</gene>
<dbReference type="AlphaFoldDB" id="O73993"/>
<evidence type="ECO:0000313" key="1">
    <source>
        <dbReference type="EMBL" id="BAA30005.1"/>
    </source>
</evidence>
<dbReference type="Proteomes" id="UP000000752">
    <property type="component" value="Chromosome"/>
</dbReference>
<dbReference type="PIR" id="G71080">
    <property type="entry name" value="G71080"/>
</dbReference>
<keyword evidence="2" id="KW-1185">Reference proteome</keyword>
<dbReference type="EnsemblBacteria" id="BAA30005">
    <property type="protein sequence ID" value="BAA30005"/>
    <property type="gene ID" value="BAA30005"/>
</dbReference>
<evidence type="ECO:0000313" key="2">
    <source>
        <dbReference type="Proteomes" id="UP000000752"/>
    </source>
</evidence>
<sequence length="67" mass="7681">MKKRCPSFSSTFSSLVIRLFHGFQFMISCEILREAGKCFLGDLLICPYSKTSTPNFLASFWFLIKSC</sequence>